<dbReference type="Proteomes" id="UP000180235">
    <property type="component" value="Chromosome"/>
</dbReference>
<evidence type="ECO:0000313" key="2">
    <source>
        <dbReference type="Proteomes" id="UP000180235"/>
    </source>
</evidence>
<sequence>MPTGLAPMYPSGAGLFLYRLSATNSRHSIAPTVAVLAGGFTHSCVGTPSGGHGLREMPVVVPIPVHPDKRLTRGYNQAELLAASFCEFIGLKLSSNLLLRQTHTQAQHHFPWGKVAVSYSSMNASTLGHLYKLKISGRRGAPPDSLRGVAILGSR</sequence>
<gene>
    <name evidence="1" type="ORF">GlitD10_0328</name>
</gene>
<dbReference type="AlphaFoldDB" id="A0A1J0A9M0"/>
<dbReference type="EMBL" id="CP017675">
    <property type="protein sequence ID" value="APB32636.1"/>
    <property type="molecule type" value="Genomic_DNA"/>
</dbReference>
<evidence type="ECO:0000313" key="1">
    <source>
        <dbReference type="EMBL" id="APB32636.1"/>
    </source>
</evidence>
<dbReference type="KEGG" id="glt:GlitD10_0328"/>
<accession>A0A1J0A9M0</accession>
<protein>
    <submittedName>
        <fullName evidence="1">Uncharacterized protein</fullName>
    </submittedName>
</protein>
<keyword evidence="2" id="KW-1185">Reference proteome</keyword>
<organism evidence="1 2">
    <name type="scientific">Gloeomargarita lithophora Alchichica-D10</name>
    <dbReference type="NCBI Taxonomy" id="1188229"/>
    <lineage>
        <taxon>Bacteria</taxon>
        <taxon>Bacillati</taxon>
        <taxon>Cyanobacteriota</taxon>
        <taxon>Cyanophyceae</taxon>
        <taxon>Gloeomargaritales</taxon>
        <taxon>Gloeomargaritaceae</taxon>
        <taxon>Gloeomargarita</taxon>
    </lineage>
</organism>
<name>A0A1J0A9M0_9CYAN</name>
<reference evidence="1 2" key="1">
    <citation type="submission" date="2016-10" db="EMBL/GenBank/DDBJ databases">
        <title>Description of Gloeomargarita lithophora gen. nov., sp. nov., a thylakoid-bearing basal-branching cyanobacterium with intracellular carbonates, and proposal for Gloeomargaritales ord. nov.</title>
        <authorList>
            <person name="Moreira D."/>
            <person name="Tavera R."/>
            <person name="Benzerara K."/>
            <person name="Skouri-Panet F."/>
            <person name="Couradeau E."/>
            <person name="Gerard E."/>
            <person name="Loussert C."/>
            <person name="Novelo E."/>
            <person name="Zivanovic Y."/>
            <person name="Lopez-Garcia P."/>
        </authorList>
    </citation>
    <scope>NUCLEOTIDE SEQUENCE [LARGE SCALE GENOMIC DNA]</scope>
    <source>
        <strain evidence="1 2">D10</strain>
    </source>
</reference>
<proteinExistence type="predicted"/>
<dbReference type="STRING" id="1188229.GlitD10_0328"/>